<dbReference type="Gene3D" id="3.30.300.20">
    <property type="match status" value="1"/>
</dbReference>
<organism evidence="1 2">
    <name type="scientific">Sphingomonas piscis</name>
    <dbReference type="NCBI Taxonomy" id="2714943"/>
    <lineage>
        <taxon>Bacteria</taxon>
        <taxon>Pseudomonadati</taxon>
        <taxon>Pseudomonadota</taxon>
        <taxon>Alphaproteobacteria</taxon>
        <taxon>Sphingomonadales</taxon>
        <taxon>Sphingomonadaceae</taxon>
        <taxon>Sphingomonas</taxon>
    </lineage>
</organism>
<dbReference type="InterPro" id="IPR003718">
    <property type="entry name" value="OsmC/Ohr_fam"/>
</dbReference>
<dbReference type="Pfam" id="PF02566">
    <property type="entry name" value="OsmC"/>
    <property type="match status" value="1"/>
</dbReference>
<dbReference type="InterPro" id="IPR036102">
    <property type="entry name" value="OsmC/Ohrsf"/>
</dbReference>
<sequence length="187" mass="19967">MLAKTDNAPVNGIDTAALGTVVQAVKADPSKAKVGFDVVTRWTGQTGSETEVTGFDMAGERVTRSHTIRADEPLQLLGADQAANPQELLMAALNACMTVGYVANAALRGIALDKLEIRTKGELDLRGFLGLDDNVKPGYDTVEYEVTIAGDGSREDFEAIHQAVMKTSPNYYNVCNPIRTTAHLVVG</sequence>
<keyword evidence="2" id="KW-1185">Reference proteome</keyword>
<dbReference type="PANTHER" id="PTHR35368:SF1">
    <property type="entry name" value="HYDROPEROXIDE REDUCTASE"/>
    <property type="match status" value="1"/>
</dbReference>
<dbReference type="RefSeq" id="WP_166410275.1">
    <property type="nucleotide sequence ID" value="NZ_CP049869.1"/>
</dbReference>
<dbReference type="AlphaFoldDB" id="A0A6G7YMA6"/>
<accession>A0A6G7YMA6</accession>
<protein>
    <submittedName>
        <fullName evidence="1">OsmC family protein</fullName>
    </submittedName>
</protein>
<reference evidence="1 2" key="1">
    <citation type="submission" date="2020-03" db="EMBL/GenBank/DDBJ databases">
        <title>Sphingomonas sp. nov., isolated from fish.</title>
        <authorList>
            <person name="Hyun D.-W."/>
            <person name="Bae J.-W."/>
        </authorList>
    </citation>
    <scope>NUCLEOTIDE SEQUENCE [LARGE SCALE GENOMIC DNA]</scope>
    <source>
        <strain evidence="1 2">HDW15B</strain>
    </source>
</reference>
<dbReference type="PANTHER" id="PTHR35368">
    <property type="entry name" value="HYDROPEROXIDE REDUCTASE"/>
    <property type="match status" value="1"/>
</dbReference>
<dbReference type="InterPro" id="IPR052924">
    <property type="entry name" value="OsmC/Ohr_hydroprdx_reductase"/>
</dbReference>
<dbReference type="SUPFAM" id="SSF82784">
    <property type="entry name" value="OsmC-like"/>
    <property type="match status" value="1"/>
</dbReference>
<evidence type="ECO:0000313" key="2">
    <source>
        <dbReference type="Proteomes" id="UP000503222"/>
    </source>
</evidence>
<dbReference type="InterPro" id="IPR015946">
    <property type="entry name" value="KH_dom-like_a/b"/>
</dbReference>
<gene>
    <name evidence="1" type="ORF">G7077_02080</name>
</gene>
<dbReference type="EMBL" id="CP049869">
    <property type="protein sequence ID" value="QIK77880.1"/>
    <property type="molecule type" value="Genomic_DNA"/>
</dbReference>
<name>A0A6G7YMA6_9SPHN</name>
<evidence type="ECO:0000313" key="1">
    <source>
        <dbReference type="EMBL" id="QIK77880.1"/>
    </source>
</evidence>
<dbReference type="KEGG" id="spii:G7077_02080"/>
<dbReference type="Proteomes" id="UP000503222">
    <property type="component" value="Chromosome"/>
</dbReference>
<proteinExistence type="predicted"/>